<evidence type="ECO:0000313" key="7">
    <source>
        <dbReference type="Proteomes" id="UP000308092"/>
    </source>
</evidence>
<dbReference type="OrthoDB" id="3262926at2759"/>
<proteinExistence type="inferred from homology"/>
<dbReference type="InterPro" id="IPR036568">
    <property type="entry name" value="GGCT-like_sf"/>
</dbReference>
<feature type="domain" description="Gamma-glutamylcyclotransferase AIG2-like" evidence="4">
    <location>
        <begin position="49"/>
        <end position="144"/>
    </location>
</feature>
<dbReference type="RefSeq" id="XP_033423032.1">
    <property type="nucleotide sequence ID" value="XM_033575014.1"/>
</dbReference>
<dbReference type="AlphaFoldDB" id="A0A4S3JNF0"/>
<gene>
    <name evidence="5" type="ORF">ATNIH1004_010444</name>
    <name evidence="6" type="ORF">EYZ11_003386</name>
</gene>
<dbReference type="PANTHER" id="PTHR31544:SF4">
    <property type="entry name" value="GAMMA-GLUTAMYLCYCLOTRANSFERASE-RELATED"/>
    <property type="match status" value="1"/>
</dbReference>
<reference evidence="5 8" key="2">
    <citation type="submission" date="2019-08" db="EMBL/GenBank/DDBJ databases">
        <title>The genome sequence of a newly discovered highly antifungal drug resistant Aspergillus species, Aspergillus tanneri NIH 1004.</title>
        <authorList>
            <person name="Mounaud S."/>
            <person name="Singh I."/>
            <person name="Joardar V."/>
            <person name="Pakala S."/>
            <person name="Pakala S."/>
            <person name="Venepally P."/>
            <person name="Chung J.K."/>
            <person name="Losada L."/>
            <person name="Nierman W.C."/>
        </authorList>
    </citation>
    <scope>NUCLEOTIDE SEQUENCE [LARGE SCALE GENOMIC DNA]</scope>
    <source>
        <strain evidence="5 8">NIH1004</strain>
    </source>
</reference>
<accession>A0A4S3JNF0</accession>
<evidence type="ECO:0000256" key="2">
    <source>
        <dbReference type="ARBA" id="ARBA00022679"/>
    </source>
</evidence>
<reference evidence="6 7" key="1">
    <citation type="submission" date="2019-03" db="EMBL/GenBank/DDBJ databases">
        <title>The genome sequence of a newly discovered highly antifungal drug resistant Aspergillus species, Aspergillus tanneri NIH 1004.</title>
        <authorList>
            <person name="Mounaud S."/>
            <person name="Singh I."/>
            <person name="Joardar V."/>
            <person name="Pakala S."/>
            <person name="Pakala S."/>
            <person name="Venepally P."/>
            <person name="Hoover J."/>
            <person name="Nierman W."/>
            <person name="Chung J."/>
            <person name="Losada L."/>
        </authorList>
    </citation>
    <scope>NUCLEOTIDE SEQUENCE [LARGE SCALE GENOMIC DNA]</scope>
    <source>
        <strain evidence="6 7">NIH1004</strain>
    </source>
</reference>
<comment type="caution">
    <text evidence="6">The sequence shown here is derived from an EMBL/GenBank/DDBJ whole genome shotgun (WGS) entry which is preliminary data.</text>
</comment>
<dbReference type="InterPro" id="IPR013024">
    <property type="entry name" value="GGCT-like"/>
</dbReference>
<dbReference type="InterPro" id="IPR045038">
    <property type="entry name" value="AIG2-like"/>
</dbReference>
<dbReference type="EMBL" id="SOSA01000086">
    <property type="protein sequence ID" value="THC97123.1"/>
    <property type="molecule type" value="Genomic_DNA"/>
</dbReference>
<dbReference type="Proteomes" id="UP000308092">
    <property type="component" value="Unassembled WGS sequence"/>
</dbReference>
<dbReference type="Proteomes" id="UP000324241">
    <property type="component" value="Unassembled WGS sequence"/>
</dbReference>
<dbReference type="Pfam" id="PF06094">
    <property type="entry name" value="GGACT"/>
    <property type="match status" value="1"/>
</dbReference>
<keyword evidence="7" id="KW-1185">Reference proteome</keyword>
<evidence type="ECO:0000313" key="6">
    <source>
        <dbReference type="EMBL" id="THC97123.1"/>
    </source>
</evidence>
<evidence type="ECO:0000256" key="3">
    <source>
        <dbReference type="ARBA" id="ARBA00030602"/>
    </source>
</evidence>
<dbReference type="CDD" id="cd06661">
    <property type="entry name" value="GGCT_like"/>
    <property type="match status" value="1"/>
</dbReference>
<dbReference type="SUPFAM" id="SSF110857">
    <property type="entry name" value="Gamma-glutamyl cyclotransferase-like"/>
    <property type="match status" value="1"/>
</dbReference>
<dbReference type="PANTHER" id="PTHR31544">
    <property type="entry name" value="AIG2-LIKE PROTEIN D"/>
    <property type="match status" value="1"/>
</dbReference>
<dbReference type="VEuPathDB" id="FungiDB:EYZ11_003386"/>
<evidence type="ECO:0000259" key="4">
    <source>
        <dbReference type="Pfam" id="PF06094"/>
    </source>
</evidence>
<evidence type="ECO:0000313" key="5">
    <source>
        <dbReference type="EMBL" id="KAA8643670.1"/>
    </source>
</evidence>
<evidence type="ECO:0000256" key="1">
    <source>
        <dbReference type="ARBA" id="ARBA00008861"/>
    </source>
</evidence>
<dbReference type="Gene3D" id="3.10.490.10">
    <property type="entry name" value="Gamma-glutamyl cyclotransferase-like"/>
    <property type="match status" value="1"/>
</dbReference>
<organism evidence="6 7">
    <name type="scientific">Aspergillus tanneri</name>
    <dbReference type="NCBI Taxonomy" id="1220188"/>
    <lineage>
        <taxon>Eukaryota</taxon>
        <taxon>Fungi</taxon>
        <taxon>Dikarya</taxon>
        <taxon>Ascomycota</taxon>
        <taxon>Pezizomycotina</taxon>
        <taxon>Eurotiomycetes</taxon>
        <taxon>Eurotiomycetidae</taxon>
        <taxon>Eurotiales</taxon>
        <taxon>Aspergillaceae</taxon>
        <taxon>Aspergillus</taxon>
        <taxon>Aspergillus subgen. Circumdati</taxon>
    </lineage>
</organism>
<name>A0A4S3JNF0_9EURO</name>
<dbReference type="GO" id="GO:0016740">
    <property type="term" value="F:transferase activity"/>
    <property type="evidence" value="ECO:0007669"/>
    <property type="project" value="UniProtKB-KW"/>
</dbReference>
<evidence type="ECO:0000313" key="8">
    <source>
        <dbReference type="Proteomes" id="UP000324241"/>
    </source>
</evidence>
<dbReference type="EMBL" id="QUQM01000005">
    <property type="protein sequence ID" value="KAA8643670.1"/>
    <property type="molecule type" value="Genomic_DNA"/>
</dbReference>
<comment type="similarity">
    <text evidence="1">Belongs to the gamma-glutamylcyclotransferase family.</text>
</comment>
<keyword evidence="2" id="KW-0808">Transferase</keyword>
<dbReference type="GeneID" id="54333146"/>
<protein>
    <recommendedName>
        <fullName evidence="3">Putative gamma-glutamylcyclotransferase</fullName>
    </recommendedName>
</protein>
<dbReference type="InterPro" id="IPR009288">
    <property type="entry name" value="AIG2-like_dom"/>
</dbReference>
<sequence>MAAPPPPPPPEKHLSKISPIVKKLRSVTPTVYQPPKPSIELSPAPTGPYFFYGTLTDSSMVSEILNLDTEPILRPATIVGYKCKMWGQYPALLPTITDTVVEGSVYLVRGREDGRKLADYETSNYHPVPCRILYTDGREPAQDWGHTFQFVGNADDLSEGEFDLQVWLRRMGRQAALERLDARKHLK</sequence>